<comment type="caution">
    <text evidence="2">The sequence shown here is derived from an EMBL/GenBank/DDBJ whole genome shotgun (WGS) entry which is preliminary data.</text>
</comment>
<feature type="region of interest" description="Disordered" evidence="1">
    <location>
        <begin position="18"/>
        <end position="41"/>
    </location>
</feature>
<gene>
    <name evidence="2" type="ORF">E6W99_08580</name>
</gene>
<dbReference type="OrthoDB" id="2943741at2"/>
<evidence type="ECO:0000313" key="2">
    <source>
        <dbReference type="EMBL" id="THF80456.1"/>
    </source>
</evidence>
<sequence length="92" mass="10422">MFLKRKNLRLIEAEVRDSCGSSGAGETHAGVYAEEAQRPPRGKRASLAAINHTDYLINSNKVCENSQIKRERKRGHRRKQETTRQCPVISCL</sequence>
<reference evidence="2 3" key="1">
    <citation type="submission" date="2019-04" db="EMBL/GenBank/DDBJ databases">
        <title>Bacillus sediminilitoris sp. nov., isolated from a tidal flat sediment on the East China Sea.</title>
        <authorList>
            <person name="Wei Y."/>
            <person name="Mao H."/>
            <person name="Fang J."/>
        </authorList>
    </citation>
    <scope>NUCLEOTIDE SEQUENCE [LARGE SCALE GENOMIC DNA]</scope>
    <source>
        <strain evidence="2 3">DSL-17</strain>
    </source>
</reference>
<proteinExistence type="predicted"/>
<name>A0A4S4BYV5_9BACI</name>
<organism evidence="2 3">
    <name type="scientific">Metabacillus sediminilitoris</name>
    <dbReference type="NCBI Taxonomy" id="2567941"/>
    <lineage>
        <taxon>Bacteria</taxon>
        <taxon>Bacillati</taxon>
        <taxon>Bacillota</taxon>
        <taxon>Bacilli</taxon>
        <taxon>Bacillales</taxon>
        <taxon>Bacillaceae</taxon>
        <taxon>Metabacillus</taxon>
    </lineage>
</organism>
<protein>
    <submittedName>
        <fullName evidence="2">Uncharacterized protein</fullName>
    </submittedName>
</protein>
<keyword evidence="3" id="KW-1185">Reference proteome</keyword>
<dbReference type="AlphaFoldDB" id="A0A4S4BYV5"/>
<dbReference type="Proteomes" id="UP000310334">
    <property type="component" value="Unassembled WGS sequence"/>
</dbReference>
<dbReference type="EMBL" id="SSNT01000006">
    <property type="protein sequence ID" value="THF80456.1"/>
    <property type="molecule type" value="Genomic_DNA"/>
</dbReference>
<evidence type="ECO:0000313" key="3">
    <source>
        <dbReference type="Proteomes" id="UP000310334"/>
    </source>
</evidence>
<accession>A0A4S4BYV5</accession>
<evidence type="ECO:0000256" key="1">
    <source>
        <dbReference type="SAM" id="MobiDB-lite"/>
    </source>
</evidence>